<sequence length="258" mass="29789">MKRDYYRRAFGPSRSKTYETSLFNLIQSEFGYIGGPDVVKLFVQKICDLNHEYYKRAEYVRPGEMRYLALKAGQKYSRGKKLREMQLVPVTLTVVAPEDIEDRVNRLPRKEGMKKVTARLLREAKAQGGLLSETDLAIIFRVSCTAVSNYVLEYEEEHGVVLPRPGSEMDMGKTLTHKKLAFQNYKKKLPTSENARLIDHSPDSVDGYINDGTRVEKLYEAGYLEWEISFFTGLPGYVVRQYVETIEGFKKKEDEQSR</sequence>
<gene>
    <name evidence="1" type="ORF">AKJ43_03525</name>
</gene>
<keyword evidence="2" id="KW-1185">Reference proteome</keyword>
<protein>
    <recommendedName>
        <fullName evidence="3">DUF1670 domain-containing protein</fullName>
    </recommendedName>
</protein>
<dbReference type="Proteomes" id="UP000070400">
    <property type="component" value="Unassembled WGS sequence"/>
</dbReference>
<name>A0A133V482_9EURY</name>
<dbReference type="PATRIC" id="fig|1698273.3.peg.715"/>
<dbReference type="AlphaFoldDB" id="A0A133V482"/>
<comment type="caution">
    <text evidence="1">The sequence shown here is derived from an EMBL/GenBank/DDBJ whole genome shotgun (WGS) entry which is preliminary data.</text>
</comment>
<organism evidence="1 2">
    <name type="scientific">candidate division MSBL1 archaeon SCGC-AAA261D19</name>
    <dbReference type="NCBI Taxonomy" id="1698273"/>
    <lineage>
        <taxon>Archaea</taxon>
        <taxon>Methanobacteriati</taxon>
        <taxon>Methanobacteriota</taxon>
        <taxon>candidate division MSBL1</taxon>
    </lineage>
</organism>
<accession>A0A133V482</accession>
<dbReference type="Pfam" id="PF07900">
    <property type="entry name" value="DUF1670"/>
    <property type="match status" value="1"/>
</dbReference>
<evidence type="ECO:0000313" key="1">
    <source>
        <dbReference type="EMBL" id="KXB01243.1"/>
    </source>
</evidence>
<dbReference type="InterPro" id="IPR012872">
    <property type="entry name" value="DUF1670"/>
</dbReference>
<reference evidence="1 2" key="1">
    <citation type="journal article" date="2016" name="Sci. Rep.">
        <title>Metabolic traits of an uncultured archaeal lineage -MSBL1- from brine pools of the Red Sea.</title>
        <authorList>
            <person name="Mwirichia R."/>
            <person name="Alam I."/>
            <person name="Rashid M."/>
            <person name="Vinu M."/>
            <person name="Ba-Alawi W."/>
            <person name="Anthony Kamau A."/>
            <person name="Kamanda Ngugi D."/>
            <person name="Goker M."/>
            <person name="Klenk H.P."/>
            <person name="Bajic V."/>
            <person name="Stingl U."/>
        </authorList>
    </citation>
    <scope>NUCLEOTIDE SEQUENCE [LARGE SCALE GENOMIC DNA]</scope>
    <source>
        <strain evidence="1">SCGC-AAA261D19</strain>
    </source>
</reference>
<dbReference type="EMBL" id="LHXX01000058">
    <property type="protein sequence ID" value="KXB01243.1"/>
    <property type="molecule type" value="Genomic_DNA"/>
</dbReference>
<proteinExistence type="predicted"/>
<evidence type="ECO:0008006" key="3">
    <source>
        <dbReference type="Google" id="ProtNLM"/>
    </source>
</evidence>
<evidence type="ECO:0000313" key="2">
    <source>
        <dbReference type="Proteomes" id="UP000070400"/>
    </source>
</evidence>